<evidence type="ECO:0000256" key="2">
    <source>
        <dbReference type="ARBA" id="ARBA00007401"/>
    </source>
</evidence>
<name>A0A6C2U120_PONDE</name>
<evidence type="ECO:0000256" key="6">
    <source>
        <dbReference type="SAM" id="SignalP"/>
    </source>
</evidence>
<keyword evidence="5" id="KW-0326">Glycosidase</keyword>
<dbReference type="GO" id="GO:0004565">
    <property type="term" value="F:beta-galactosidase activity"/>
    <property type="evidence" value="ECO:0007669"/>
    <property type="project" value="UniProtKB-EC"/>
</dbReference>
<dbReference type="GO" id="GO:0005990">
    <property type="term" value="P:lactose catabolic process"/>
    <property type="evidence" value="ECO:0007669"/>
    <property type="project" value="TreeGrafter"/>
</dbReference>
<evidence type="ECO:0000256" key="3">
    <source>
        <dbReference type="ARBA" id="ARBA00012756"/>
    </source>
</evidence>
<accession>A0A6C2U120</accession>
<comment type="similarity">
    <text evidence="2">Belongs to the glycosyl hydrolase 2 family.</text>
</comment>
<evidence type="ECO:0000256" key="1">
    <source>
        <dbReference type="ARBA" id="ARBA00001412"/>
    </source>
</evidence>
<dbReference type="SUPFAM" id="SSF49785">
    <property type="entry name" value="Galactose-binding domain-like"/>
    <property type="match status" value="1"/>
</dbReference>
<comment type="catalytic activity">
    <reaction evidence="1">
        <text>Hydrolysis of terminal non-reducing beta-D-galactose residues in beta-D-galactosides.</text>
        <dbReference type="EC" id="3.2.1.23"/>
    </reaction>
</comment>
<dbReference type="PRINTS" id="PR00132">
    <property type="entry name" value="GLHYDRLASE2"/>
</dbReference>
<dbReference type="InterPro" id="IPR006101">
    <property type="entry name" value="Glyco_hydro_2"/>
</dbReference>
<dbReference type="InterPro" id="IPR036156">
    <property type="entry name" value="Beta-gal/glucu_dom_sf"/>
</dbReference>
<dbReference type="InterPro" id="IPR017853">
    <property type="entry name" value="GH"/>
</dbReference>
<dbReference type="InterPro" id="IPR050347">
    <property type="entry name" value="Bact_Beta-galactosidase"/>
</dbReference>
<proteinExistence type="inferred from homology"/>
<feature type="domain" description="Glycoside hydrolase family 2 catalytic" evidence="8">
    <location>
        <begin position="316"/>
        <end position="513"/>
    </location>
</feature>
<gene>
    <name evidence="9" type="primary">ebgA_3</name>
    <name evidence="9" type="ORF">PDESU_02144</name>
</gene>
<feature type="domain" description="Glycoside hydrolase family 2 immunoglobulin-like beta-sandwich" evidence="7">
    <location>
        <begin position="203"/>
        <end position="314"/>
    </location>
</feature>
<evidence type="ECO:0000259" key="8">
    <source>
        <dbReference type="Pfam" id="PF02836"/>
    </source>
</evidence>
<dbReference type="Pfam" id="PF02836">
    <property type="entry name" value="Glyco_hydro_2_C"/>
    <property type="match status" value="1"/>
</dbReference>
<evidence type="ECO:0000259" key="7">
    <source>
        <dbReference type="Pfam" id="PF00703"/>
    </source>
</evidence>
<dbReference type="Pfam" id="PF00703">
    <property type="entry name" value="Glyco_hydro_2"/>
    <property type="match status" value="1"/>
</dbReference>
<dbReference type="PANTHER" id="PTHR46323">
    <property type="entry name" value="BETA-GALACTOSIDASE"/>
    <property type="match status" value="1"/>
</dbReference>
<evidence type="ECO:0000256" key="4">
    <source>
        <dbReference type="ARBA" id="ARBA00022801"/>
    </source>
</evidence>
<keyword evidence="4" id="KW-0378">Hydrolase</keyword>
<dbReference type="Gene3D" id="2.60.120.260">
    <property type="entry name" value="Galactose-binding domain-like"/>
    <property type="match status" value="1"/>
</dbReference>
<dbReference type="SUPFAM" id="SSF51445">
    <property type="entry name" value="(Trans)glycosidases"/>
    <property type="match status" value="1"/>
</dbReference>
<dbReference type="InterPro" id="IPR006102">
    <property type="entry name" value="Ig-like_GH2"/>
</dbReference>
<reference evidence="9 10" key="1">
    <citation type="submission" date="2019-04" db="EMBL/GenBank/DDBJ databases">
        <authorList>
            <person name="Van Vliet M D."/>
        </authorList>
    </citation>
    <scope>NUCLEOTIDE SEQUENCE [LARGE SCALE GENOMIC DNA]</scope>
    <source>
        <strain evidence="9 10">F1</strain>
    </source>
</reference>
<sequence length="1004" mass="112381">MNKKIVLFNLMLLAGFAHAEVPRLSPLPTENPTVKESVMELSGVWQFAYDVKPDAWQGEVDYAKWDQIRVPGQWGGQGYWLESDDELRAIYTRTIDIPSDWNGQRVKLQFDGFVGPAEVFINGKTVGKRIGFPRHPEERDRLWSERWGIGHTAFEWDVTEACQPGKENRMVVVMQKSPDMYDHADCGGLMRPLRLVALPAVNVSLFHVSTELDETYTDAVVDVEIELTNEGASPSGPLAISLQLTEWKKDQTVAKAVAEFKPLAAGESRTEHIKIPVKSPKKWDPEHPNLYMAHGTLALNKKAVMKVERSFGVREIEVRGTEFLVNGVAVKARGTNRHETHPILGRGIPEAMQREDAELFRAANVNFIRTSHYPPDGRFLDICDEVGLMVEVEAPFWGWHWGTKNQGVPLTDEFGDLIMRSTLEMVQRDRSHPSVVLWSLANECDWNEYFENAYHAVRKLDPARPTIFDMSFYKKKAYDNGLCEVAASHYPGQFIFDLMKNETRPVFLGEYAHLYCYDYRELGYDPGLRDLWGPGFIKYWNQVDAEEQLMGGTIWCGIDSIFFIDTAGKNVGDVEQNFGLHAIYKEKQVEEKNEPLLATGCGAWGFIDGWRREKPEYWYIKKAYAPIQLSNTTIGSDAMLEIENRNFFSNLDEFRFEWSAGDKTGTATADVAPQETGTLKLKGLRGVAEDQSVILRAISPLGFEVNRWKLAFADAPKAADKKTTEEHAVSLKDNGDGFGVTAGSLAVKVDATGSLQIEKEGDPIVTGGPHLMVLEAVATRKIITKHEPNTPASPVCSNWKSGKISAKKIGADVVITIPGSYDEADGFFTVAVKDDGTFDVAHDFKLKKDLKVLQTGVVLDLPRVMDQLSWERDAELSIYPDDHIGRPVGSSPAFYPDVKRCGVFGPLSDVDYPWSQDATDLGCNDFRSTKYNVFTASLSDADGNGLRFNSDASQHVRCWVLPKMTRMLAADYSGHGSEHHCKFGTPREMNSGTVVVGRATFEVK</sequence>
<protein>
    <recommendedName>
        <fullName evidence="3">beta-galactosidase</fullName>
        <ecNumber evidence="3">3.2.1.23</ecNumber>
    </recommendedName>
</protein>
<dbReference type="RefSeq" id="WP_136079148.1">
    <property type="nucleotide sequence ID" value="NZ_CAAHFG010000001.1"/>
</dbReference>
<dbReference type="InterPro" id="IPR006103">
    <property type="entry name" value="Glyco_hydro_2_cat"/>
</dbReference>
<evidence type="ECO:0000313" key="9">
    <source>
        <dbReference type="EMBL" id="VGO13587.1"/>
    </source>
</evidence>
<dbReference type="EC" id="3.2.1.23" evidence="3"/>
<evidence type="ECO:0000313" key="10">
    <source>
        <dbReference type="Proteomes" id="UP000366872"/>
    </source>
</evidence>
<keyword evidence="6" id="KW-0732">Signal</keyword>
<dbReference type="AlphaFoldDB" id="A0A6C2U120"/>
<dbReference type="Gene3D" id="2.60.40.10">
    <property type="entry name" value="Immunoglobulins"/>
    <property type="match status" value="1"/>
</dbReference>
<dbReference type="EMBL" id="CAAHFG010000001">
    <property type="protein sequence ID" value="VGO13587.1"/>
    <property type="molecule type" value="Genomic_DNA"/>
</dbReference>
<dbReference type="GO" id="GO:0009341">
    <property type="term" value="C:beta-galactosidase complex"/>
    <property type="evidence" value="ECO:0007669"/>
    <property type="project" value="TreeGrafter"/>
</dbReference>
<dbReference type="SUPFAM" id="SSF49303">
    <property type="entry name" value="beta-Galactosidase/glucuronidase domain"/>
    <property type="match status" value="2"/>
</dbReference>
<feature type="chain" id="PRO_5025519635" description="beta-galactosidase" evidence="6">
    <location>
        <begin position="20"/>
        <end position="1004"/>
    </location>
</feature>
<evidence type="ECO:0000256" key="5">
    <source>
        <dbReference type="ARBA" id="ARBA00023295"/>
    </source>
</evidence>
<dbReference type="Proteomes" id="UP000366872">
    <property type="component" value="Unassembled WGS sequence"/>
</dbReference>
<dbReference type="Gene3D" id="3.20.20.80">
    <property type="entry name" value="Glycosidases"/>
    <property type="match status" value="1"/>
</dbReference>
<organism evidence="9 10">
    <name type="scientific">Pontiella desulfatans</name>
    <dbReference type="NCBI Taxonomy" id="2750659"/>
    <lineage>
        <taxon>Bacteria</taxon>
        <taxon>Pseudomonadati</taxon>
        <taxon>Kiritimatiellota</taxon>
        <taxon>Kiritimatiellia</taxon>
        <taxon>Kiritimatiellales</taxon>
        <taxon>Pontiellaceae</taxon>
        <taxon>Pontiella</taxon>
    </lineage>
</organism>
<keyword evidence="10" id="KW-1185">Reference proteome</keyword>
<dbReference type="PANTHER" id="PTHR46323:SF2">
    <property type="entry name" value="BETA-GALACTOSIDASE"/>
    <property type="match status" value="1"/>
</dbReference>
<dbReference type="InterPro" id="IPR008979">
    <property type="entry name" value="Galactose-bd-like_sf"/>
</dbReference>
<feature type="signal peptide" evidence="6">
    <location>
        <begin position="1"/>
        <end position="19"/>
    </location>
</feature>
<dbReference type="InterPro" id="IPR013783">
    <property type="entry name" value="Ig-like_fold"/>
</dbReference>